<dbReference type="InterPro" id="IPR036691">
    <property type="entry name" value="Endo/exonu/phosph_ase_sf"/>
</dbReference>
<dbReference type="EMBL" id="OZ037948">
    <property type="protein sequence ID" value="CAL1710187.1"/>
    <property type="molecule type" value="Genomic_DNA"/>
</dbReference>
<dbReference type="InterPro" id="IPR013783">
    <property type="entry name" value="Ig-like_fold"/>
</dbReference>
<dbReference type="Pfam" id="PF21310">
    <property type="entry name" value="OCRL-like_ASH"/>
    <property type="match status" value="1"/>
</dbReference>
<keyword evidence="4" id="KW-0968">Cytoplasmic vesicle</keyword>
<dbReference type="Gene3D" id="1.10.555.10">
    <property type="entry name" value="Rho GTPase activation protein"/>
    <property type="match status" value="1"/>
</dbReference>
<gene>
    <name evidence="6" type="ORF">GFSPODELE1_LOCUS7703</name>
</gene>
<sequence>MAETMDDLMVTVQDILRDSEEVKVAISARIVEVEASTNSSNPFPDISIWEDPGKARIVSVVTNLDYTSGEEQGCIFILKPKPRPTLPSDTYIVEHVIPIVGRFSISMAQPRRATIDLSKATTISALGQAKTELTVTIRPGHDPTLEPISFLTRNTHGLRAVLAECKRLKELSDANSEPGVIPPFIWIIPYISNRLPEILSPIPPDLRHAHRPLHTLLSPATAGQPGDEALDISLICEEWIKMRAYDLIASSPRSPLRIRVGTFNVNGKLPSQDLSPWVGGRSRPSHVIPPLKDLSPLSMSEATSASGDYFEGKVEQTDSMSVATRTTTSGASDVNTSTAFFTQSSASPSRIMFSSSATISGDPEVPDLLVLAFQELDLSTEALLYSTKTTREEAWCTAALAGLGEKAVGYQKLISKQLVGMLIIIIVRKEIANCFGEMKTTSVGAGILGLMGNKGATAIRLVFNPPLPEPTSSSTSAQPFLPAPHTLRPVVLTFVNSHLAAFDEICYNTTGWLPTNHHPVNGVSVRCPILDDLNYRINLPDADVRTLLAEEPKLESLSLLQQYDQLKLAMRTNKAFNDFSEHTITHSPSYRFSSGVLADDLGYDTKRKPAWTDRVLHMCSAVVEANQISYSSHPEITMSDHKPVSSDILLHVPVVKSEKLESYVRSLWRDVMDFENSEEIPRIKLTSSALDFGKIFYKRSAVQSLELENVGKVSCAFRFVPITNEAPIHPDWLNIKPMSGLMRPGEKLFITLTANVENIVARRLNAGSGRLDDTLILHTSLGKDHFISISGQYQRTCFATSLERLVRLSGPARSAEGDSALLPEEDAMNAPQEVMKLVNWLMSNATEIKNLFLSPGDPALVADIRECLDTGVELTQPSTCDMERVALAVATCLLELLESLPQPVIPVTLQSRCARVSSRDEAFGILDELPSASVNVWISVTAFLHFISQQNPTNTQPLDVRRLADTFVSILLRDDLDVVAPISPICKRNFVLFFIAPG</sequence>
<dbReference type="InterPro" id="IPR008936">
    <property type="entry name" value="Rho_GTPase_activation_prot"/>
</dbReference>
<dbReference type="InterPro" id="IPR046985">
    <property type="entry name" value="IP5"/>
</dbReference>
<evidence type="ECO:0000256" key="3">
    <source>
        <dbReference type="ARBA" id="ARBA00022753"/>
    </source>
</evidence>
<dbReference type="Pfam" id="PF00620">
    <property type="entry name" value="RhoGAP"/>
    <property type="match status" value="1"/>
</dbReference>
<evidence type="ECO:0000259" key="5">
    <source>
        <dbReference type="PROSITE" id="PS50238"/>
    </source>
</evidence>
<name>A0ABP1DTP6_9APHY</name>
<organism evidence="6 7">
    <name type="scientific">Somion occarium</name>
    <dbReference type="NCBI Taxonomy" id="3059160"/>
    <lineage>
        <taxon>Eukaryota</taxon>
        <taxon>Fungi</taxon>
        <taxon>Dikarya</taxon>
        <taxon>Basidiomycota</taxon>
        <taxon>Agaricomycotina</taxon>
        <taxon>Agaricomycetes</taxon>
        <taxon>Polyporales</taxon>
        <taxon>Cerrenaceae</taxon>
        <taxon>Somion</taxon>
    </lineage>
</organism>
<keyword evidence="7" id="KW-1185">Reference proteome</keyword>
<comment type="subcellular location">
    <subcellularLocation>
        <location evidence="2">Cytoplasmic vesicle</location>
        <location evidence="2">Phagosome membrane</location>
    </subcellularLocation>
    <subcellularLocation>
        <location evidence="1">Early endosome membrane</location>
    </subcellularLocation>
</comment>
<feature type="domain" description="Rho-GAP" evidence="5">
    <location>
        <begin position="800"/>
        <end position="998"/>
    </location>
</feature>
<evidence type="ECO:0000313" key="7">
    <source>
        <dbReference type="Proteomes" id="UP001497453"/>
    </source>
</evidence>
<dbReference type="InterPro" id="IPR000198">
    <property type="entry name" value="RhoGAP_dom"/>
</dbReference>
<accession>A0ABP1DTP6</accession>
<dbReference type="InterPro" id="IPR048869">
    <property type="entry name" value="OCRL-1_2_ASH"/>
</dbReference>
<dbReference type="SMART" id="SM00128">
    <property type="entry name" value="IPPc"/>
    <property type="match status" value="1"/>
</dbReference>
<dbReference type="PANTHER" id="PTHR11200">
    <property type="entry name" value="INOSITOL 5-PHOSPHATASE"/>
    <property type="match status" value="1"/>
</dbReference>
<evidence type="ECO:0000313" key="6">
    <source>
        <dbReference type="EMBL" id="CAL1710187.1"/>
    </source>
</evidence>
<evidence type="ECO:0000256" key="1">
    <source>
        <dbReference type="ARBA" id="ARBA00004146"/>
    </source>
</evidence>
<dbReference type="Gene3D" id="3.60.10.10">
    <property type="entry name" value="Endonuclease/exonuclease/phosphatase"/>
    <property type="match status" value="1"/>
</dbReference>
<evidence type="ECO:0000256" key="4">
    <source>
        <dbReference type="ARBA" id="ARBA00023329"/>
    </source>
</evidence>
<proteinExistence type="predicted"/>
<dbReference type="PROSITE" id="PS50238">
    <property type="entry name" value="RHOGAP"/>
    <property type="match status" value="1"/>
</dbReference>
<keyword evidence="3" id="KW-0967">Endosome</keyword>
<protein>
    <recommendedName>
        <fullName evidence="5">Rho-GAP domain-containing protein</fullName>
    </recommendedName>
</protein>
<dbReference type="SMART" id="SM00324">
    <property type="entry name" value="RhoGAP"/>
    <property type="match status" value="1"/>
</dbReference>
<dbReference type="SUPFAM" id="SSF48350">
    <property type="entry name" value="GTPase activation domain, GAP"/>
    <property type="match status" value="1"/>
</dbReference>
<dbReference type="Pfam" id="PF22669">
    <property type="entry name" value="Exo_endo_phos2"/>
    <property type="match status" value="1"/>
</dbReference>
<dbReference type="InterPro" id="IPR000300">
    <property type="entry name" value="IPPc"/>
</dbReference>
<dbReference type="PANTHER" id="PTHR11200:SF300">
    <property type="entry name" value="TYPE II INOSITOL 1,4,5-TRISPHOSPHATE 5-PHOSPHATASE"/>
    <property type="match status" value="1"/>
</dbReference>
<evidence type="ECO:0000256" key="2">
    <source>
        <dbReference type="ARBA" id="ARBA00004580"/>
    </source>
</evidence>
<dbReference type="SUPFAM" id="SSF56219">
    <property type="entry name" value="DNase I-like"/>
    <property type="match status" value="1"/>
</dbReference>
<dbReference type="Proteomes" id="UP001497453">
    <property type="component" value="Chromosome 5"/>
</dbReference>
<reference evidence="7" key="1">
    <citation type="submission" date="2024-04" db="EMBL/GenBank/DDBJ databases">
        <authorList>
            <person name="Shaw F."/>
            <person name="Minotto A."/>
        </authorList>
    </citation>
    <scope>NUCLEOTIDE SEQUENCE [LARGE SCALE GENOMIC DNA]</scope>
</reference>
<dbReference type="Gene3D" id="2.60.40.10">
    <property type="entry name" value="Immunoglobulins"/>
    <property type="match status" value="1"/>
</dbReference>